<evidence type="ECO:0000313" key="2">
    <source>
        <dbReference type="EMBL" id="MBW54187.1"/>
    </source>
</evidence>
<accession>A0A2M4BM82</accession>
<feature type="compositionally biased region" description="Low complexity" evidence="1">
    <location>
        <begin position="438"/>
        <end position="457"/>
    </location>
</feature>
<feature type="compositionally biased region" description="Pro residues" evidence="1">
    <location>
        <begin position="126"/>
        <end position="136"/>
    </location>
</feature>
<feature type="compositionally biased region" description="Pro residues" evidence="1">
    <location>
        <begin position="151"/>
        <end position="160"/>
    </location>
</feature>
<feature type="region of interest" description="Disordered" evidence="1">
    <location>
        <begin position="1"/>
        <end position="165"/>
    </location>
</feature>
<dbReference type="EMBL" id="GGFJ01005046">
    <property type="protein sequence ID" value="MBW54187.1"/>
    <property type="molecule type" value="Transcribed_RNA"/>
</dbReference>
<proteinExistence type="predicted"/>
<reference evidence="2" key="1">
    <citation type="submission" date="2018-01" db="EMBL/GenBank/DDBJ databases">
        <title>An insight into the sialome of Amazonian anophelines.</title>
        <authorList>
            <person name="Ribeiro J.M."/>
            <person name="Scarpassa V."/>
            <person name="Calvo E."/>
        </authorList>
    </citation>
    <scope>NUCLEOTIDE SEQUENCE</scope>
    <source>
        <tissue evidence="2">Salivary glands</tissue>
    </source>
</reference>
<feature type="compositionally biased region" description="Low complexity" evidence="1">
    <location>
        <begin position="48"/>
        <end position="61"/>
    </location>
</feature>
<feature type="region of interest" description="Disordered" evidence="1">
    <location>
        <begin position="408"/>
        <end position="468"/>
    </location>
</feature>
<evidence type="ECO:0000256" key="1">
    <source>
        <dbReference type="SAM" id="MobiDB-lite"/>
    </source>
</evidence>
<protein>
    <submittedName>
        <fullName evidence="2">Putative rhoa gtpase effector dia/diaphanous</fullName>
    </submittedName>
</protein>
<feature type="compositionally biased region" description="Low complexity" evidence="1">
    <location>
        <begin position="259"/>
        <end position="271"/>
    </location>
</feature>
<feature type="compositionally biased region" description="Low complexity" evidence="1">
    <location>
        <begin position="408"/>
        <end position="422"/>
    </location>
</feature>
<organism evidence="2">
    <name type="scientific">Anopheles marajoara</name>
    <dbReference type="NCBI Taxonomy" id="58244"/>
    <lineage>
        <taxon>Eukaryota</taxon>
        <taxon>Metazoa</taxon>
        <taxon>Ecdysozoa</taxon>
        <taxon>Arthropoda</taxon>
        <taxon>Hexapoda</taxon>
        <taxon>Insecta</taxon>
        <taxon>Pterygota</taxon>
        <taxon>Neoptera</taxon>
        <taxon>Endopterygota</taxon>
        <taxon>Diptera</taxon>
        <taxon>Nematocera</taxon>
        <taxon>Culicoidea</taxon>
        <taxon>Culicidae</taxon>
        <taxon>Anophelinae</taxon>
        <taxon>Anopheles</taxon>
    </lineage>
</organism>
<feature type="compositionally biased region" description="Low complexity" evidence="1">
    <location>
        <begin position="90"/>
        <end position="105"/>
    </location>
</feature>
<dbReference type="AlphaFoldDB" id="A0A2M4BM82"/>
<sequence>MVNDGNRRPFNQMANRQRFKPGGGGPPQSAMNRAMLYDANQLGDNPGFLDFNDDSISFSSSGARDGNNGPNSSTASTGGGITNGAEDSQNGPNMNGNRRMNAGMKRPMKNGTGGGMRPRMNNGPNWGPPMAPPNSFPGPSQAGRRGQMHPPAIPPLPPPGGHFRNGGPGMGMRMRGPHNGRFGGGPPRPMPLLSMNAPLPPPVPPMGGAQPMPPPPGMGRMLPPPIRPPGIVRRHPGGLFPGMGPRMHAFARNGMAPPNGNANGNRMGPRAKPTPPNRDPFALDKPWVTEQIKAEHDKKEELANRLKGHRDDALFAQFKEQRDKFVKMYEAARLEFIGKQQQQKDVDKNLTEPICKKPRVENENESSGTITNAPVATSCSVPTTVTATPVEKPVNTQESVNDGVTSVAATSPTTTATISPSSNPCETSDTNEGSKLISAATEVESVTESSASATVAENVSGTAEAKIS</sequence>
<feature type="region of interest" description="Disordered" evidence="1">
    <location>
        <begin position="259"/>
        <end position="283"/>
    </location>
</feature>
<name>A0A2M4BM82_9DIPT</name>
<feature type="compositionally biased region" description="Polar residues" evidence="1">
    <location>
        <begin position="423"/>
        <end position="433"/>
    </location>
</feature>